<gene>
    <name evidence="1" type="ORF">BG844_18125</name>
</gene>
<accession>A0A1K0FJA0</accession>
<dbReference type="RefSeq" id="WP_071806522.1">
    <property type="nucleotide sequence ID" value="NZ_MEIA01000188.1"/>
</dbReference>
<keyword evidence="2" id="KW-1185">Reference proteome</keyword>
<comment type="caution">
    <text evidence="1">The sequence shown here is derived from an EMBL/GenBank/DDBJ whole genome shotgun (WGS) entry which is preliminary data.</text>
</comment>
<evidence type="ECO:0000313" key="2">
    <source>
        <dbReference type="Proteomes" id="UP000182486"/>
    </source>
</evidence>
<organism evidence="1 2">
    <name type="scientific">Couchioplanes caeruleus subsp. caeruleus</name>
    <dbReference type="NCBI Taxonomy" id="56427"/>
    <lineage>
        <taxon>Bacteria</taxon>
        <taxon>Bacillati</taxon>
        <taxon>Actinomycetota</taxon>
        <taxon>Actinomycetes</taxon>
        <taxon>Micromonosporales</taxon>
        <taxon>Micromonosporaceae</taxon>
        <taxon>Couchioplanes</taxon>
    </lineage>
</organism>
<dbReference type="Pfam" id="PF14435">
    <property type="entry name" value="SUKH-4"/>
    <property type="match status" value="1"/>
</dbReference>
<sequence>MPVTHGQLLAQWGARRIIYFPLDRFLSRIQVGPEAFPPDGAIPTEVPILFTVAVTAPDLELFSLLNLQLSDDQPTSLIVIGCVPSDPDMLFCLNPATGAIMLLDLDPEHPGYELVNTSFAHFIEFLYRLDELIQTDPGGSARADQAATLRRDLHDLDPDAFEDPESWWSAAFAQLLANP</sequence>
<evidence type="ECO:0008006" key="3">
    <source>
        <dbReference type="Google" id="ProtNLM"/>
    </source>
</evidence>
<dbReference type="AlphaFoldDB" id="A0A1K0FJA0"/>
<reference evidence="1 2" key="1">
    <citation type="submission" date="2016-09" db="EMBL/GenBank/DDBJ databases">
        <title>Couchioplanes caeruleus draft genome sequence.</title>
        <authorList>
            <person name="Sheehan J."/>
            <person name="Caffrey P."/>
        </authorList>
    </citation>
    <scope>NUCLEOTIDE SEQUENCE [LARGE SCALE GENOMIC DNA]</scope>
    <source>
        <strain evidence="1 2">DSM 43634</strain>
    </source>
</reference>
<evidence type="ECO:0000313" key="1">
    <source>
        <dbReference type="EMBL" id="OJF12917.1"/>
    </source>
</evidence>
<name>A0A1K0FJA0_9ACTN</name>
<protein>
    <recommendedName>
        <fullName evidence="3">SUKH-4 immunity protein of toxin-antitoxin system</fullName>
    </recommendedName>
</protein>
<dbReference type="EMBL" id="MEIA01000188">
    <property type="protein sequence ID" value="OJF12917.1"/>
    <property type="molecule type" value="Genomic_DNA"/>
</dbReference>
<dbReference type="Proteomes" id="UP000182486">
    <property type="component" value="Unassembled WGS sequence"/>
</dbReference>
<proteinExistence type="predicted"/>
<dbReference type="InterPro" id="IPR025851">
    <property type="entry name" value="SUKH-4"/>
</dbReference>